<dbReference type="CDD" id="cd00212">
    <property type="entry name" value="PTS_IIB_glc"/>
    <property type="match status" value="1"/>
</dbReference>
<sequence length="655" mass="70305">MQHGEVAKRVLKNLGQDNIQAAAHCATRLRLVLKDDKSIDQKALDSDPDIKGTFETDGQYQIIIGPGDVDKVYAELIKMTGLKEATTDDVKKVASQKKKNPIVSLLKVLSDIFIPIIPALVAGGLLMALYNVLTAEHLFMAKSIVEEWSGLKGFADMVNAMSAAPFTFLPILIGISATKRFGGNPYLGAVMGMIMVLPSLVNGYGVAAALEADKMKYWNVFGLKIAQAGYQGQVLPVLGVSYILANLEKFFHRYLKGAVDFTFTPMFSIIITGFLTFTIVGPALRTVGDGLTSGLVWLYNTTGWFGMGIFGLFYSAIVITGLHQMFPPIETQLLANASKTGGSFMFPVVSMANITQGAATAAIFFASKDKKQKVLASSSSISALLGITEPAIFGVNLKLKFPFFCAAIASGIGSALLGLTHVLSLSLGPAWIFGFISIRSQSIVAYMICIVVGFVLSFIFTYLYAKRAFANQPQNTAENTVFNEENTMRKADEIVVAPVSGQTQDISTVNDKVFSTAIIGKGIAIKPNSDQVVAPVTGEVTVSYPTNHAYGIRSNDGAELLIHLGIDTVNLQGKFLTSNVRQGDQVEKGQPLGTFDREKIQNAGYDTTVMVVVTNSKDYADVEPIAKQNVAVGDKLLALAVPLSNAPVATKLKLS</sequence>
<dbReference type="InterPro" id="IPR050558">
    <property type="entry name" value="PTS_Sugar-Specific_Components"/>
</dbReference>
<dbReference type="EMBL" id="CP159510">
    <property type="protein sequence ID" value="XCJ17739.1"/>
    <property type="molecule type" value="Genomic_DNA"/>
</dbReference>
<keyword evidence="4" id="KW-0762">Sugar transport</keyword>
<dbReference type="NCBIfam" id="TIGR01996">
    <property type="entry name" value="PTS-II-BC-sucr"/>
    <property type="match status" value="1"/>
</dbReference>
<keyword evidence="2" id="KW-0813">Transport</keyword>
<feature type="domain" description="PTS EIIC type-1" evidence="18">
    <location>
        <begin position="120"/>
        <end position="480"/>
    </location>
</feature>
<evidence type="ECO:0000256" key="6">
    <source>
        <dbReference type="ARBA" id="ARBA00022683"/>
    </source>
</evidence>
<reference evidence="19" key="1">
    <citation type="submission" date="2024-06" db="EMBL/GenBank/DDBJ databases">
        <authorList>
            <person name="Fan A."/>
            <person name="Zhang F.Y."/>
            <person name="Zhang L."/>
        </authorList>
    </citation>
    <scope>NUCLEOTIDE SEQUENCE</scope>
    <source>
        <strain evidence="19">Y61</strain>
    </source>
</reference>
<feature type="transmembrane region" description="Helical" evidence="15">
    <location>
        <begin position="304"/>
        <end position="323"/>
    </location>
</feature>
<evidence type="ECO:0000256" key="10">
    <source>
        <dbReference type="ARBA" id="ARBA00023136"/>
    </source>
</evidence>
<dbReference type="InterPro" id="IPR011055">
    <property type="entry name" value="Dup_hybrid_motif"/>
</dbReference>
<dbReference type="InterPro" id="IPR010973">
    <property type="entry name" value="PTS_IIBC_sucr"/>
</dbReference>
<feature type="transmembrane region" description="Helical" evidence="15">
    <location>
        <begin position="108"/>
        <end position="133"/>
    </location>
</feature>
<keyword evidence="9 15" id="KW-1133">Transmembrane helix</keyword>
<organism evidence="19">
    <name type="scientific">Sporolactobacillus sp. Y61</name>
    <dbReference type="NCBI Taxonomy" id="3160863"/>
    <lineage>
        <taxon>Bacteria</taxon>
        <taxon>Bacillati</taxon>
        <taxon>Bacillota</taxon>
        <taxon>Bacilli</taxon>
        <taxon>Bacillales</taxon>
        <taxon>Sporolactobacillaceae</taxon>
        <taxon>Sporolactobacillus</taxon>
    </lineage>
</organism>
<dbReference type="GO" id="GO:0008982">
    <property type="term" value="F:protein-N(PI)-phosphohistidine-sugar phosphotransferase activity"/>
    <property type="evidence" value="ECO:0007669"/>
    <property type="project" value="InterPro"/>
</dbReference>
<evidence type="ECO:0000259" key="17">
    <source>
        <dbReference type="PROSITE" id="PS51098"/>
    </source>
</evidence>
<evidence type="ECO:0000256" key="9">
    <source>
        <dbReference type="ARBA" id="ARBA00022989"/>
    </source>
</evidence>
<dbReference type="InterPro" id="IPR018113">
    <property type="entry name" value="PTrfase_EIIB_Cys"/>
</dbReference>
<dbReference type="GO" id="GO:0009401">
    <property type="term" value="P:phosphoenolpyruvate-dependent sugar phosphotransferase system"/>
    <property type="evidence" value="ECO:0007669"/>
    <property type="project" value="UniProtKB-KW"/>
</dbReference>
<keyword evidence="7 15" id="KW-0812">Transmembrane</keyword>
<feature type="transmembrane region" description="Helical" evidence="15">
    <location>
        <begin position="153"/>
        <end position="175"/>
    </location>
</feature>
<dbReference type="PROSITE" id="PS51098">
    <property type="entry name" value="PTS_EIIB_TYPE_1"/>
    <property type="match status" value="1"/>
</dbReference>
<keyword evidence="5 19" id="KW-0808">Transferase</keyword>
<dbReference type="InterPro" id="IPR001996">
    <property type="entry name" value="PTS_IIB_1"/>
</dbReference>
<dbReference type="Gene3D" id="2.70.70.10">
    <property type="entry name" value="Glucose Permease (Domain IIA)"/>
    <property type="match status" value="1"/>
</dbReference>
<evidence type="ECO:0000256" key="8">
    <source>
        <dbReference type="ARBA" id="ARBA00022777"/>
    </source>
</evidence>
<evidence type="ECO:0000256" key="4">
    <source>
        <dbReference type="ARBA" id="ARBA00022597"/>
    </source>
</evidence>
<evidence type="ECO:0000259" key="18">
    <source>
        <dbReference type="PROSITE" id="PS51103"/>
    </source>
</evidence>
<dbReference type="NCBIfam" id="TIGR00830">
    <property type="entry name" value="PTBA"/>
    <property type="match status" value="1"/>
</dbReference>
<dbReference type="PROSITE" id="PS51103">
    <property type="entry name" value="PTS_EIIC_TYPE_1"/>
    <property type="match status" value="1"/>
</dbReference>
<evidence type="ECO:0000259" key="16">
    <source>
        <dbReference type="PROSITE" id="PS51093"/>
    </source>
</evidence>
<dbReference type="InterPro" id="IPR036878">
    <property type="entry name" value="Glu_permease_IIB"/>
</dbReference>
<dbReference type="GO" id="GO:0005886">
    <property type="term" value="C:plasma membrane"/>
    <property type="evidence" value="ECO:0007669"/>
    <property type="project" value="UniProtKB-SubCell"/>
</dbReference>
<dbReference type="FunFam" id="2.70.70.10:FF:000001">
    <property type="entry name" value="PTS system glucose-specific IIA component"/>
    <property type="match status" value="1"/>
</dbReference>
<feature type="transmembrane region" description="Helical" evidence="15">
    <location>
        <begin position="403"/>
        <end position="423"/>
    </location>
</feature>
<dbReference type="InterPro" id="IPR013013">
    <property type="entry name" value="PTS_EIIC_1"/>
</dbReference>
<evidence type="ECO:0000313" key="19">
    <source>
        <dbReference type="EMBL" id="XCJ17739.1"/>
    </source>
</evidence>
<proteinExistence type="predicted"/>
<dbReference type="PANTHER" id="PTHR30175:SF4">
    <property type="entry name" value="PTS SYSTEM TREHALOSE-SPECIFIC EIIBC COMPONENT"/>
    <property type="match status" value="1"/>
</dbReference>
<dbReference type="AlphaFoldDB" id="A0AAU8IHK9"/>
<comment type="subcellular location">
    <subcellularLocation>
        <location evidence="1">Cell membrane</location>
        <topology evidence="1">Multi-pass membrane protein</topology>
    </subcellularLocation>
</comment>
<evidence type="ECO:0000256" key="11">
    <source>
        <dbReference type="ARBA" id="ARBA00044053"/>
    </source>
</evidence>
<dbReference type="PROSITE" id="PS00371">
    <property type="entry name" value="PTS_EIIA_TYPE_1_HIS"/>
    <property type="match status" value="1"/>
</dbReference>
<dbReference type="GO" id="GO:0015771">
    <property type="term" value="P:trehalose transport"/>
    <property type="evidence" value="ECO:0007669"/>
    <property type="project" value="TreeGrafter"/>
</dbReference>
<evidence type="ECO:0000256" key="5">
    <source>
        <dbReference type="ARBA" id="ARBA00022679"/>
    </source>
</evidence>
<dbReference type="SUPFAM" id="SSF51261">
    <property type="entry name" value="Duplicated hybrid motif"/>
    <property type="match status" value="1"/>
</dbReference>
<dbReference type="GO" id="GO:0090589">
    <property type="term" value="F:protein-phosphocysteine-trehalose phosphotransferase system transporter activity"/>
    <property type="evidence" value="ECO:0007669"/>
    <property type="project" value="TreeGrafter"/>
</dbReference>
<feature type="transmembrane region" description="Helical" evidence="15">
    <location>
        <begin position="443"/>
        <end position="465"/>
    </location>
</feature>
<keyword evidence="3" id="KW-1003">Cell membrane</keyword>
<feature type="transmembrane region" description="Helical" evidence="15">
    <location>
        <begin position="344"/>
        <end position="366"/>
    </location>
</feature>
<protein>
    <recommendedName>
        <fullName evidence="11">protein-N(pi)-phosphohistidine--sucrose phosphotransferase</fullName>
        <ecNumber evidence="11">2.7.1.211</ecNumber>
    </recommendedName>
</protein>
<evidence type="ECO:0000256" key="12">
    <source>
        <dbReference type="ARBA" id="ARBA00045139"/>
    </source>
</evidence>
<dbReference type="PROSITE" id="PS51093">
    <property type="entry name" value="PTS_EIIA_TYPE_1"/>
    <property type="match status" value="1"/>
</dbReference>
<dbReference type="PANTHER" id="PTHR30175">
    <property type="entry name" value="PHOSPHOTRANSFERASE SYSTEM TRANSPORT PROTEIN"/>
    <property type="match status" value="1"/>
</dbReference>
<evidence type="ECO:0000256" key="2">
    <source>
        <dbReference type="ARBA" id="ARBA00022448"/>
    </source>
</evidence>
<gene>
    <name evidence="19" type="ORF">ABNN70_04465</name>
</gene>
<comment type="catalytic activity">
    <reaction evidence="13">
        <text>N(pros)-phospho-L-histidyl-[protein](out) + sucrose = sucrose 6(G)-phosphate(in) + L-histidyl-[protein]</text>
        <dbReference type="Rhea" id="RHEA:49236"/>
        <dbReference type="Rhea" id="RHEA-COMP:9745"/>
        <dbReference type="Rhea" id="RHEA-COMP:9746"/>
        <dbReference type="ChEBI" id="CHEBI:17992"/>
        <dbReference type="ChEBI" id="CHEBI:29979"/>
        <dbReference type="ChEBI" id="CHEBI:64837"/>
        <dbReference type="ChEBI" id="CHEBI:91002"/>
        <dbReference type="EC" id="2.7.1.211"/>
    </reaction>
</comment>
<feature type="transmembrane region" description="Helical" evidence="15">
    <location>
        <begin position="259"/>
        <end position="284"/>
    </location>
</feature>
<feature type="domain" description="PTS EIIA type-1" evidence="16">
    <location>
        <begin position="511"/>
        <end position="615"/>
    </location>
</feature>
<dbReference type="Pfam" id="PF00367">
    <property type="entry name" value="PTS_EIIB"/>
    <property type="match status" value="1"/>
</dbReference>
<comment type="function">
    <text evidence="12">The phosphoenolpyruvate-dependent sugar phosphotransferase system (sugar PTS), a major carbohydrate active transport system, catalyzes the phosphorylation of incoming sugar substrates concomitantly with their translocation across the cell membrane. This system is involved in sucrose transport.</text>
</comment>
<evidence type="ECO:0000256" key="15">
    <source>
        <dbReference type="SAM" id="Phobius"/>
    </source>
</evidence>
<evidence type="ECO:0000256" key="7">
    <source>
        <dbReference type="ARBA" id="ARBA00022692"/>
    </source>
</evidence>
<name>A0AAU8IHK9_9BACL</name>
<accession>A0AAU8IHK9</accession>
<dbReference type="NCBIfam" id="TIGR00826">
    <property type="entry name" value="EIIB_glc"/>
    <property type="match status" value="1"/>
</dbReference>
<feature type="domain" description="PTS EIIB type-1" evidence="17">
    <location>
        <begin position="3"/>
        <end position="86"/>
    </location>
</feature>
<dbReference type="Pfam" id="PF02378">
    <property type="entry name" value="PTS_EIIC"/>
    <property type="match status" value="1"/>
</dbReference>
<dbReference type="RefSeq" id="WP_353948859.1">
    <property type="nucleotide sequence ID" value="NZ_CP159510.1"/>
</dbReference>
<keyword evidence="8" id="KW-0418">Kinase</keyword>
<dbReference type="PROSITE" id="PS01035">
    <property type="entry name" value="PTS_EIIB_TYPE_1_CYS"/>
    <property type="match status" value="1"/>
</dbReference>
<keyword evidence="10 15" id="KW-0472">Membrane</keyword>
<dbReference type="Gene3D" id="3.30.1360.60">
    <property type="entry name" value="Glucose permease domain IIB"/>
    <property type="match status" value="1"/>
</dbReference>
<evidence type="ECO:0000256" key="13">
    <source>
        <dbReference type="ARBA" id="ARBA00048931"/>
    </source>
</evidence>
<dbReference type="InterPro" id="IPR001127">
    <property type="entry name" value="PTS_EIIA_1_perm"/>
</dbReference>
<feature type="transmembrane region" description="Helical" evidence="15">
    <location>
        <begin position="187"/>
        <end position="210"/>
    </location>
</feature>
<feature type="active site" description="Phosphocysteine intermediate; for EIIB activity" evidence="14">
    <location>
        <position position="25"/>
    </location>
</feature>
<evidence type="ECO:0000256" key="14">
    <source>
        <dbReference type="PROSITE-ProRule" id="PRU00421"/>
    </source>
</evidence>
<evidence type="ECO:0000256" key="1">
    <source>
        <dbReference type="ARBA" id="ARBA00004651"/>
    </source>
</evidence>
<dbReference type="SUPFAM" id="SSF55604">
    <property type="entry name" value="Glucose permease domain IIB"/>
    <property type="match status" value="1"/>
</dbReference>
<dbReference type="Pfam" id="PF00358">
    <property type="entry name" value="PTS_EIIA_1"/>
    <property type="match status" value="1"/>
</dbReference>
<dbReference type="GO" id="GO:0016301">
    <property type="term" value="F:kinase activity"/>
    <property type="evidence" value="ECO:0007669"/>
    <property type="project" value="UniProtKB-KW"/>
</dbReference>
<dbReference type="EC" id="2.7.1.211" evidence="11"/>
<keyword evidence="6" id="KW-0598">Phosphotransferase system</keyword>
<evidence type="ECO:0000256" key="3">
    <source>
        <dbReference type="ARBA" id="ARBA00022475"/>
    </source>
</evidence>
<dbReference type="InterPro" id="IPR003352">
    <property type="entry name" value="PTS_EIIC"/>
</dbReference>